<name>A0ABY6IP97_9HYPH</name>
<evidence type="ECO:0000313" key="2">
    <source>
        <dbReference type="EMBL" id="UYQ72209.1"/>
    </source>
</evidence>
<sequence>MRTAFSVRKRDHLKWLGLALAFAAAVPAFAGDSAQFDAIGYSQDGRYFAFEQFGIQDGSGFAYAEIFLIDLSIDSFVGGAPFDVRIDTEMAPVADARAQAHAEAAKALAELGISRPAVPLALRGDGELGDDGLSISYGIPSYGLAEISGEYTLNLEIFKAPSSQDCEFFEGTPMGVAVMRQADGITQEIYRDTSVPASRHCVITYKFYGIFNPFDSWDNASSVAVLSVWSHGFEGPDRRFIALPVGDVQ</sequence>
<dbReference type="EMBL" id="CP107716">
    <property type="protein sequence ID" value="UYQ72209.1"/>
    <property type="molecule type" value="Genomic_DNA"/>
</dbReference>
<dbReference type="InterPro" id="IPR018725">
    <property type="entry name" value="DUF2259_secreted"/>
</dbReference>
<feature type="signal peptide" evidence="1">
    <location>
        <begin position="1"/>
        <end position="30"/>
    </location>
</feature>
<protein>
    <submittedName>
        <fullName evidence="2">DUF2259 domain-containing protein</fullName>
    </submittedName>
</protein>
<feature type="chain" id="PRO_5046565427" evidence="1">
    <location>
        <begin position="31"/>
        <end position="249"/>
    </location>
</feature>
<accession>A0ABY6IP97</accession>
<keyword evidence="3" id="KW-1185">Reference proteome</keyword>
<organism evidence="2 3">
    <name type="scientific">Pelagibacterium flavum</name>
    <dbReference type="NCBI Taxonomy" id="2984530"/>
    <lineage>
        <taxon>Bacteria</taxon>
        <taxon>Pseudomonadati</taxon>
        <taxon>Pseudomonadota</taxon>
        <taxon>Alphaproteobacteria</taxon>
        <taxon>Hyphomicrobiales</taxon>
        <taxon>Devosiaceae</taxon>
        <taxon>Pelagibacterium</taxon>
    </lineage>
</organism>
<keyword evidence="1" id="KW-0732">Signal</keyword>
<proteinExistence type="predicted"/>
<dbReference type="Pfam" id="PF10016">
    <property type="entry name" value="DUF2259"/>
    <property type="match status" value="1"/>
</dbReference>
<evidence type="ECO:0000256" key="1">
    <source>
        <dbReference type="SAM" id="SignalP"/>
    </source>
</evidence>
<gene>
    <name evidence="2" type="ORF">OF122_19615</name>
</gene>
<evidence type="ECO:0000313" key="3">
    <source>
        <dbReference type="Proteomes" id="UP001163882"/>
    </source>
</evidence>
<dbReference type="RefSeq" id="WP_264225849.1">
    <property type="nucleotide sequence ID" value="NZ_CP107716.1"/>
</dbReference>
<reference evidence="2" key="1">
    <citation type="submission" date="2022-10" db="EMBL/GenBank/DDBJ databases">
        <title>YIM 151497 complete genome.</title>
        <authorList>
            <person name="Chen X."/>
        </authorList>
    </citation>
    <scope>NUCLEOTIDE SEQUENCE</scope>
    <source>
        <strain evidence="2">YIM 151497</strain>
    </source>
</reference>
<dbReference type="Proteomes" id="UP001163882">
    <property type="component" value="Chromosome"/>
</dbReference>